<proteinExistence type="predicted"/>
<dbReference type="GO" id="GO:0004497">
    <property type="term" value="F:monooxygenase activity"/>
    <property type="evidence" value="ECO:0007669"/>
    <property type="project" value="UniProtKB-KW"/>
</dbReference>
<organism evidence="4 5">
    <name type="scientific">Georgenia yuyongxinii</name>
    <dbReference type="NCBI Taxonomy" id="2589797"/>
    <lineage>
        <taxon>Bacteria</taxon>
        <taxon>Bacillati</taxon>
        <taxon>Actinomycetota</taxon>
        <taxon>Actinomycetes</taxon>
        <taxon>Micrococcales</taxon>
        <taxon>Bogoriellaceae</taxon>
        <taxon>Georgenia</taxon>
    </lineage>
</organism>
<dbReference type="Pfam" id="PF00296">
    <property type="entry name" value="Bac_luciferase"/>
    <property type="match status" value="1"/>
</dbReference>
<dbReference type="GO" id="GO:0016705">
    <property type="term" value="F:oxidoreductase activity, acting on paired donors, with incorporation or reduction of molecular oxygen"/>
    <property type="evidence" value="ECO:0007669"/>
    <property type="project" value="InterPro"/>
</dbReference>
<comment type="caution">
    <text evidence="4">The sequence shown here is derived from an EMBL/GenBank/DDBJ whole genome shotgun (WGS) entry which is preliminary data.</text>
</comment>
<dbReference type="InterPro" id="IPR011251">
    <property type="entry name" value="Luciferase-like_dom"/>
</dbReference>
<dbReference type="SUPFAM" id="SSF51679">
    <property type="entry name" value="Bacterial luciferase-like"/>
    <property type="match status" value="1"/>
</dbReference>
<gene>
    <name evidence="4" type="ORF">FJ693_07760</name>
</gene>
<name>A0A552WT87_9MICO</name>
<dbReference type="RefSeq" id="WP_143417958.1">
    <property type="nucleotide sequence ID" value="NZ_VJXR01000016.1"/>
</dbReference>
<dbReference type="InterPro" id="IPR036661">
    <property type="entry name" value="Luciferase-like_sf"/>
</dbReference>
<dbReference type="InterPro" id="IPR050766">
    <property type="entry name" value="Bact_Lucif_Oxidored"/>
</dbReference>
<reference evidence="4 5" key="1">
    <citation type="submission" date="2019-07" db="EMBL/GenBank/DDBJ databases">
        <title>Georgenia wutianyii sp. nov. and Georgenia *** sp. nov. isolated from plateau pika (Ochotona curzoniae) in the Qinghai-Tibet plateau of China.</title>
        <authorList>
            <person name="Tian Z."/>
        </authorList>
    </citation>
    <scope>NUCLEOTIDE SEQUENCE [LARGE SCALE GENOMIC DNA]</scope>
    <source>
        <strain evidence="4 5">Z446</strain>
    </source>
</reference>
<sequence>MRFGFISEGETEVGTTHRQRYFELVDEFLYAEKMGFDLVGTSEQHFAIGGISVSAPETLYPYVMALTKHVKFIHAITLMPKNFNHPLRVAERLATEDILSNGRVELGTGRGNTTLALRAFEVSVEDNKAQWSEGVELLRAAFLNDVFHFEGEHYKVPPRSLTPRPVTFPHPPISVAATSPQTHVEAAEKGIGVISSSSFMGFDYMRNALALYDETFDRTVHDFPVNRSKAAMIFGTAICLENMDDALHHATAALEYPKNALGAYERLAKLSKDYAYMGAVSKVDFDDRDFMLNESAGFIVGDPAECIRQVQKYADLGIDTLLLRIDSVPHDVIMKTIENFGKYVIPHFRAPQTLVKSGDDVLEEIRKLRPVHEARLKELEERTLASVQA</sequence>
<evidence type="ECO:0000313" key="5">
    <source>
        <dbReference type="Proteomes" id="UP000318693"/>
    </source>
</evidence>
<keyword evidence="5" id="KW-1185">Reference proteome</keyword>
<feature type="domain" description="Luciferase-like" evidence="3">
    <location>
        <begin position="1"/>
        <end position="319"/>
    </location>
</feature>
<evidence type="ECO:0000256" key="2">
    <source>
        <dbReference type="ARBA" id="ARBA00023033"/>
    </source>
</evidence>
<evidence type="ECO:0000256" key="1">
    <source>
        <dbReference type="ARBA" id="ARBA00023002"/>
    </source>
</evidence>
<keyword evidence="1" id="KW-0560">Oxidoreductase</keyword>
<keyword evidence="2" id="KW-0503">Monooxygenase</keyword>
<dbReference type="GO" id="GO:0005829">
    <property type="term" value="C:cytosol"/>
    <property type="evidence" value="ECO:0007669"/>
    <property type="project" value="TreeGrafter"/>
</dbReference>
<dbReference type="Gene3D" id="3.20.20.30">
    <property type="entry name" value="Luciferase-like domain"/>
    <property type="match status" value="1"/>
</dbReference>
<accession>A0A552WT87</accession>
<protein>
    <submittedName>
        <fullName evidence="4">LLM class flavin-dependent oxidoreductase</fullName>
    </submittedName>
</protein>
<dbReference type="PANTHER" id="PTHR30137">
    <property type="entry name" value="LUCIFERASE-LIKE MONOOXYGENASE"/>
    <property type="match status" value="1"/>
</dbReference>
<evidence type="ECO:0000313" key="4">
    <source>
        <dbReference type="EMBL" id="TRW45896.1"/>
    </source>
</evidence>
<dbReference type="Proteomes" id="UP000318693">
    <property type="component" value="Unassembled WGS sequence"/>
</dbReference>
<dbReference type="PANTHER" id="PTHR30137:SF8">
    <property type="entry name" value="BLR5498 PROTEIN"/>
    <property type="match status" value="1"/>
</dbReference>
<dbReference type="EMBL" id="VJXR01000016">
    <property type="protein sequence ID" value="TRW45896.1"/>
    <property type="molecule type" value="Genomic_DNA"/>
</dbReference>
<dbReference type="AlphaFoldDB" id="A0A552WT87"/>
<evidence type="ECO:0000259" key="3">
    <source>
        <dbReference type="Pfam" id="PF00296"/>
    </source>
</evidence>